<dbReference type="GO" id="GO:0033177">
    <property type="term" value="C:proton-transporting two-sector ATPase complex, proton-transporting domain"/>
    <property type="evidence" value="ECO:0007669"/>
    <property type="project" value="InterPro"/>
</dbReference>
<dbReference type="InterPro" id="IPR005953">
    <property type="entry name" value="ATP_synth_csu_bac/chlpt"/>
</dbReference>
<comment type="function">
    <text evidence="14">Key component of the F(0) channel; it plays a direct role in translocation across the membrane. A homomeric c-ring of between 10-14 subunits forms the central stalk rotor element with the F(1) delta and epsilon subunits.</text>
</comment>
<keyword evidence="3 14" id="KW-0813">Transport</keyword>
<evidence type="ECO:0000313" key="16">
    <source>
        <dbReference type="EMBL" id="AIM63453.1"/>
    </source>
</evidence>
<dbReference type="KEGG" id="wce:WS08_1136"/>
<dbReference type="InterPro" id="IPR020537">
    <property type="entry name" value="ATP_synth_F0_csu_DDCD_BS"/>
</dbReference>
<dbReference type="GO" id="GO:0046933">
    <property type="term" value="F:proton-transporting ATP synthase activity, rotational mechanism"/>
    <property type="evidence" value="ECO:0007669"/>
    <property type="project" value="UniProtKB-UniRule"/>
</dbReference>
<keyword evidence="12 14" id="KW-0066">ATP synthesis</keyword>
<keyword evidence="10 14" id="KW-0446">Lipid-binding</keyword>
<feature type="site" description="Reversibly protonated during proton transport" evidence="14">
    <location>
        <position position="58"/>
    </location>
</feature>
<dbReference type="Gene3D" id="1.20.20.10">
    <property type="entry name" value="F1F0 ATP synthase subunit C"/>
    <property type="match status" value="1"/>
</dbReference>
<evidence type="ECO:0000256" key="13">
    <source>
        <dbReference type="ARBA" id="ARBA00025198"/>
    </source>
</evidence>
<feature type="transmembrane region" description="Helical" evidence="14">
    <location>
        <begin position="50"/>
        <end position="72"/>
    </location>
</feature>
<organism evidence="16 17">
    <name type="scientific">Weissella ceti</name>
    <dbReference type="NCBI Taxonomy" id="759620"/>
    <lineage>
        <taxon>Bacteria</taxon>
        <taxon>Bacillati</taxon>
        <taxon>Bacillota</taxon>
        <taxon>Bacilli</taxon>
        <taxon>Lactobacillales</taxon>
        <taxon>Lactobacillaceae</taxon>
        <taxon>Weissella</taxon>
    </lineage>
</organism>
<dbReference type="HAMAP" id="MF_01396">
    <property type="entry name" value="ATP_synth_c_bact"/>
    <property type="match status" value="1"/>
</dbReference>
<dbReference type="KEGG" id="wct:WS74_1204"/>
<evidence type="ECO:0000256" key="8">
    <source>
        <dbReference type="ARBA" id="ARBA00022989"/>
    </source>
</evidence>
<dbReference type="RefSeq" id="WP_009765080.1">
    <property type="nucleotide sequence ID" value="NZ_CP009223.1"/>
</dbReference>
<dbReference type="EMBL" id="CP009223">
    <property type="protein sequence ID" value="AIM63453.1"/>
    <property type="molecule type" value="Genomic_DNA"/>
</dbReference>
<evidence type="ECO:0000256" key="1">
    <source>
        <dbReference type="ARBA" id="ARBA00004141"/>
    </source>
</evidence>
<dbReference type="STRING" id="759620.WS105_1198"/>
<dbReference type="PROSITE" id="PS00605">
    <property type="entry name" value="ATPASE_C"/>
    <property type="match status" value="1"/>
</dbReference>
<dbReference type="AlphaFoldDB" id="A0A075TWX1"/>
<dbReference type="CDD" id="cd18185">
    <property type="entry name" value="ATP-synt_Fo_c_ATPE"/>
    <property type="match status" value="1"/>
</dbReference>
<keyword evidence="11 14" id="KW-0472">Membrane</keyword>
<comment type="function">
    <text evidence="13 14">F(1)F(0) ATP synthase produces ATP from ADP in the presence of a proton or sodium gradient. F-type ATPases consist of two structural domains, F(1) containing the extramembraneous catalytic core and F(0) containing the membrane proton channel, linked together by a central stalk and a peripheral stalk. During catalysis, ATP synthesis in the catalytic domain of F(1) is coupled via a rotary mechanism of the central stalk subunits to proton translocation.</text>
</comment>
<name>A0A075TWX1_9LACO</name>
<evidence type="ECO:0000256" key="3">
    <source>
        <dbReference type="ARBA" id="ARBA00022448"/>
    </source>
</evidence>
<comment type="similarity">
    <text evidence="2 14">Belongs to the ATPase C chain family.</text>
</comment>
<keyword evidence="6 14" id="KW-0812">Transmembrane</keyword>
<evidence type="ECO:0000256" key="2">
    <source>
        <dbReference type="ARBA" id="ARBA00006704"/>
    </source>
</evidence>
<gene>
    <name evidence="14" type="primary">atpE</name>
    <name evidence="16" type="ORF">WS74_1204</name>
</gene>
<evidence type="ECO:0000256" key="9">
    <source>
        <dbReference type="ARBA" id="ARBA00023065"/>
    </source>
</evidence>
<dbReference type="GO" id="GO:0008289">
    <property type="term" value="F:lipid binding"/>
    <property type="evidence" value="ECO:0007669"/>
    <property type="project" value="UniProtKB-KW"/>
</dbReference>
<comment type="subcellular location">
    <subcellularLocation>
        <location evidence="14">Cell membrane</location>
        <topology evidence="14">Multi-pass membrane protein</topology>
    </subcellularLocation>
    <subcellularLocation>
        <location evidence="1">Membrane</location>
        <topology evidence="1">Multi-pass membrane protein</topology>
    </subcellularLocation>
</comment>
<dbReference type="GO" id="GO:0005886">
    <property type="term" value="C:plasma membrane"/>
    <property type="evidence" value="ECO:0007669"/>
    <property type="project" value="UniProtKB-SubCell"/>
</dbReference>
<reference evidence="17" key="2">
    <citation type="submission" date="2014-08" db="EMBL/GenBank/DDBJ databases">
        <title>Complete genome of Weissella ceti strain WS74 isolated from diseased rainbow trout in Brazil.</title>
        <authorList>
            <person name="Figueiredo H.C.P."/>
            <person name="Leal C.A.G."/>
            <person name="Pereira F.L."/>
            <person name="Soares S.C."/>
            <person name="Dorella F.A."/>
            <person name="Carvalho A.F."/>
            <person name="Azevedo V.A.C."/>
        </authorList>
    </citation>
    <scope>NUCLEOTIDE SEQUENCE [LARGE SCALE GENOMIC DNA]</scope>
    <source>
        <strain evidence="17">WS74</strain>
    </source>
</reference>
<keyword evidence="7 14" id="KW-0375">Hydrogen ion transport</keyword>
<accession>A0A075TWX1</accession>
<keyword evidence="17" id="KW-1185">Reference proteome</keyword>
<evidence type="ECO:0000256" key="14">
    <source>
        <dbReference type="HAMAP-Rule" id="MF_01396"/>
    </source>
</evidence>
<dbReference type="GO" id="GO:0045259">
    <property type="term" value="C:proton-transporting ATP synthase complex"/>
    <property type="evidence" value="ECO:0007669"/>
    <property type="project" value="UniProtKB-KW"/>
</dbReference>
<evidence type="ECO:0000256" key="5">
    <source>
        <dbReference type="ARBA" id="ARBA00022547"/>
    </source>
</evidence>
<keyword evidence="4 14" id="KW-1003">Cell membrane</keyword>
<dbReference type="InterPro" id="IPR002379">
    <property type="entry name" value="ATPase_proteolipid_c-like_dom"/>
</dbReference>
<dbReference type="PANTHER" id="PTHR10031">
    <property type="entry name" value="ATP SYNTHASE LIPID-BINDING PROTEIN, MITOCHONDRIAL"/>
    <property type="match status" value="1"/>
</dbReference>
<evidence type="ECO:0000256" key="11">
    <source>
        <dbReference type="ARBA" id="ARBA00023136"/>
    </source>
</evidence>
<keyword evidence="9 14" id="KW-0406">Ion transport</keyword>
<protein>
    <recommendedName>
        <fullName evidence="14">ATP synthase subunit c</fullName>
    </recommendedName>
    <alternativeName>
        <fullName evidence="14">ATP synthase F(0) sector subunit c</fullName>
    </alternativeName>
    <alternativeName>
        <fullName evidence="14">F-type ATPase subunit c</fullName>
        <shortName evidence="14">F-ATPase subunit c</shortName>
    </alternativeName>
    <alternativeName>
        <fullName evidence="14">Lipid-binding protein</fullName>
    </alternativeName>
</protein>
<keyword evidence="5 14" id="KW-0138">CF(0)</keyword>
<feature type="domain" description="V-ATPase proteolipid subunit C-like" evidence="15">
    <location>
        <begin position="8"/>
        <end position="71"/>
    </location>
</feature>
<proteinExistence type="inferred from homology"/>
<dbReference type="FunFam" id="1.20.20.10:FF:000004">
    <property type="entry name" value="ATP synthase subunit c"/>
    <property type="match status" value="1"/>
</dbReference>
<dbReference type="NCBIfam" id="TIGR01260">
    <property type="entry name" value="ATP_synt_c"/>
    <property type="match status" value="1"/>
</dbReference>
<sequence>MTGSIAMIGVGLAAAGAAIGGGIGNGIVISKMLEGMARQPELEGKLRSNMFIGVALVEAVPIITIAIAFMLLNK</sequence>
<evidence type="ECO:0000256" key="6">
    <source>
        <dbReference type="ARBA" id="ARBA00022692"/>
    </source>
</evidence>
<evidence type="ECO:0000256" key="4">
    <source>
        <dbReference type="ARBA" id="ARBA00022475"/>
    </source>
</evidence>
<dbReference type="InterPro" id="IPR038662">
    <property type="entry name" value="ATP_synth_F0_csu_sf"/>
</dbReference>
<evidence type="ECO:0000256" key="7">
    <source>
        <dbReference type="ARBA" id="ARBA00022781"/>
    </source>
</evidence>
<dbReference type="PRINTS" id="PR00124">
    <property type="entry name" value="ATPASEC"/>
</dbReference>
<dbReference type="PANTHER" id="PTHR10031:SF0">
    <property type="entry name" value="ATPASE PROTEIN 9"/>
    <property type="match status" value="1"/>
</dbReference>
<evidence type="ECO:0000259" key="15">
    <source>
        <dbReference type="Pfam" id="PF00137"/>
    </source>
</evidence>
<dbReference type="OrthoDB" id="2357540at2"/>
<dbReference type="KEGG" id="wci:WS105_1198"/>
<evidence type="ECO:0000256" key="10">
    <source>
        <dbReference type="ARBA" id="ARBA00023121"/>
    </source>
</evidence>
<keyword evidence="8 14" id="KW-1133">Transmembrane helix</keyword>
<dbReference type="Proteomes" id="UP000029079">
    <property type="component" value="Chromosome"/>
</dbReference>
<dbReference type="NCBIfam" id="NF005363">
    <property type="entry name" value="PRK06876.1"/>
    <property type="match status" value="1"/>
</dbReference>
<feature type="transmembrane region" description="Helical" evidence="14">
    <location>
        <begin position="6"/>
        <end position="29"/>
    </location>
</feature>
<dbReference type="InterPro" id="IPR035921">
    <property type="entry name" value="F/V-ATP_Csub_sf"/>
</dbReference>
<dbReference type="Pfam" id="PF00137">
    <property type="entry name" value="ATP-synt_C"/>
    <property type="match status" value="1"/>
</dbReference>
<reference evidence="16 17" key="1">
    <citation type="journal article" date="2014" name="Genome Announc.">
        <title>Complete Genome Sequences of Fish Pathogenic Weissella ceti Strains WS74 and WS105.</title>
        <authorList>
            <person name="Figueiredo H.C."/>
            <person name="Leal C.A."/>
            <person name="Dorella F.A."/>
            <person name="Carvalho A.F."/>
            <person name="Soares S.C."/>
            <person name="Pereira F.L."/>
            <person name="Azevedo V.A."/>
        </authorList>
    </citation>
    <scope>NUCLEOTIDE SEQUENCE [LARGE SCALE GENOMIC DNA]</scope>
    <source>
        <strain evidence="16 17">WS74</strain>
    </source>
</reference>
<dbReference type="PATRIC" id="fig|759620.7.peg.1160"/>
<evidence type="ECO:0000313" key="17">
    <source>
        <dbReference type="Proteomes" id="UP000029079"/>
    </source>
</evidence>
<evidence type="ECO:0000256" key="12">
    <source>
        <dbReference type="ARBA" id="ARBA00023310"/>
    </source>
</evidence>
<dbReference type="InterPro" id="IPR000454">
    <property type="entry name" value="ATP_synth_F0_csu"/>
</dbReference>
<dbReference type="SUPFAM" id="SSF81333">
    <property type="entry name" value="F1F0 ATP synthase subunit C"/>
    <property type="match status" value="1"/>
</dbReference>